<proteinExistence type="predicted"/>
<dbReference type="PROSITE" id="PS00028">
    <property type="entry name" value="ZINC_FINGER_C2H2_1"/>
    <property type="match status" value="1"/>
</dbReference>
<gene>
    <name evidence="2" type="ORF">PMAYCL1PPCAC_05015</name>
</gene>
<evidence type="ECO:0000313" key="2">
    <source>
        <dbReference type="EMBL" id="GMR34820.1"/>
    </source>
</evidence>
<dbReference type="Proteomes" id="UP001328107">
    <property type="component" value="Unassembled WGS sequence"/>
</dbReference>
<dbReference type="AlphaFoldDB" id="A0AAN5C8P8"/>
<dbReference type="Gene3D" id="3.30.160.60">
    <property type="entry name" value="Classic Zinc Finger"/>
    <property type="match status" value="1"/>
</dbReference>
<dbReference type="EMBL" id="BTRK01000002">
    <property type="protein sequence ID" value="GMR34820.1"/>
    <property type="molecule type" value="Genomic_DNA"/>
</dbReference>
<sequence length="134" mass="15769">LAELFFSRVPRVIQQNVITLAHHTTDYAFCSHNEKPFPCLHCDSSFRDIYDRNSHIFNFHKGQPYVCFTCGEKFEFSTDMREHLLRTKGHIIHEQITEVNVLSPVHEDDLLHNSTKMGYGAVVEHKERRIRTKQ</sequence>
<feature type="domain" description="C2H2-type" evidence="1">
    <location>
        <begin position="39"/>
        <end position="60"/>
    </location>
</feature>
<organism evidence="2 3">
    <name type="scientific">Pristionchus mayeri</name>
    <dbReference type="NCBI Taxonomy" id="1317129"/>
    <lineage>
        <taxon>Eukaryota</taxon>
        <taxon>Metazoa</taxon>
        <taxon>Ecdysozoa</taxon>
        <taxon>Nematoda</taxon>
        <taxon>Chromadorea</taxon>
        <taxon>Rhabditida</taxon>
        <taxon>Rhabditina</taxon>
        <taxon>Diplogasteromorpha</taxon>
        <taxon>Diplogasteroidea</taxon>
        <taxon>Neodiplogasteridae</taxon>
        <taxon>Pristionchus</taxon>
    </lineage>
</organism>
<keyword evidence="3" id="KW-1185">Reference proteome</keyword>
<evidence type="ECO:0000259" key="1">
    <source>
        <dbReference type="PROSITE" id="PS00028"/>
    </source>
</evidence>
<dbReference type="InterPro" id="IPR013087">
    <property type="entry name" value="Znf_C2H2_type"/>
</dbReference>
<reference evidence="3" key="1">
    <citation type="submission" date="2022-10" db="EMBL/GenBank/DDBJ databases">
        <title>Genome assembly of Pristionchus species.</title>
        <authorList>
            <person name="Yoshida K."/>
            <person name="Sommer R.J."/>
        </authorList>
    </citation>
    <scope>NUCLEOTIDE SEQUENCE [LARGE SCALE GENOMIC DNA]</scope>
    <source>
        <strain evidence="3">RS5460</strain>
    </source>
</reference>
<dbReference type="SMART" id="SM00355">
    <property type="entry name" value="ZnF_C2H2"/>
    <property type="match status" value="2"/>
</dbReference>
<dbReference type="SUPFAM" id="SSF57667">
    <property type="entry name" value="beta-beta-alpha zinc fingers"/>
    <property type="match status" value="1"/>
</dbReference>
<name>A0AAN5C8P8_9BILA</name>
<evidence type="ECO:0000313" key="3">
    <source>
        <dbReference type="Proteomes" id="UP001328107"/>
    </source>
</evidence>
<accession>A0AAN5C8P8</accession>
<protein>
    <recommendedName>
        <fullName evidence="1">C2H2-type domain-containing protein</fullName>
    </recommendedName>
</protein>
<feature type="non-terminal residue" evidence="2">
    <location>
        <position position="1"/>
    </location>
</feature>
<dbReference type="InterPro" id="IPR036236">
    <property type="entry name" value="Znf_C2H2_sf"/>
</dbReference>
<comment type="caution">
    <text evidence="2">The sequence shown here is derived from an EMBL/GenBank/DDBJ whole genome shotgun (WGS) entry which is preliminary data.</text>
</comment>
<feature type="non-terminal residue" evidence="2">
    <location>
        <position position="134"/>
    </location>
</feature>